<dbReference type="Proteomes" id="UP000663853">
    <property type="component" value="Unassembled WGS sequence"/>
</dbReference>
<dbReference type="EMBL" id="CAJMXA010000678">
    <property type="protein sequence ID" value="CAE6439312.1"/>
    <property type="molecule type" value="Genomic_DNA"/>
</dbReference>
<accession>A0A8H2Y0A0</accession>
<evidence type="ECO:0000313" key="2">
    <source>
        <dbReference type="Proteomes" id="UP000663853"/>
    </source>
</evidence>
<sequence>MPYYRTGEHRSSIAMSNLLPNVVYLGQLDYYTGSDGPTPFYLVLPNGIVQGGRCFVLSAFGKDAAGKKNRPFTSVIPVIAILNDHEFAVKRANDKSDEYYWFLMKSQDDGAKMTVEIFNPKDELVTSIQVERQSKSHP</sequence>
<evidence type="ECO:0000313" key="1">
    <source>
        <dbReference type="EMBL" id="CAE6439312.1"/>
    </source>
</evidence>
<protein>
    <submittedName>
        <fullName evidence="1">Uncharacterized protein</fullName>
    </submittedName>
</protein>
<name>A0A8H2Y0A0_9AGAM</name>
<reference evidence="1" key="1">
    <citation type="submission" date="2021-01" db="EMBL/GenBank/DDBJ databases">
        <authorList>
            <person name="Kaushik A."/>
        </authorList>
    </citation>
    <scope>NUCLEOTIDE SEQUENCE</scope>
    <source>
        <strain evidence="1">AG6-10EEA</strain>
    </source>
</reference>
<dbReference type="AlphaFoldDB" id="A0A8H2Y0A0"/>
<dbReference type="OrthoDB" id="3166440at2759"/>
<comment type="caution">
    <text evidence="1">The sequence shown here is derived from an EMBL/GenBank/DDBJ whole genome shotgun (WGS) entry which is preliminary data.</text>
</comment>
<gene>
    <name evidence="1" type="ORF">RDB_LOCUS34697</name>
</gene>
<proteinExistence type="predicted"/>
<organism evidence="1 2">
    <name type="scientific">Rhizoctonia solani</name>
    <dbReference type="NCBI Taxonomy" id="456999"/>
    <lineage>
        <taxon>Eukaryota</taxon>
        <taxon>Fungi</taxon>
        <taxon>Dikarya</taxon>
        <taxon>Basidiomycota</taxon>
        <taxon>Agaricomycotina</taxon>
        <taxon>Agaricomycetes</taxon>
        <taxon>Cantharellales</taxon>
        <taxon>Ceratobasidiaceae</taxon>
        <taxon>Rhizoctonia</taxon>
    </lineage>
</organism>